<dbReference type="GO" id="GO:0016114">
    <property type="term" value="P:terpenoid biosynthetic process"/>
    <property type="evidence" value="ECO:0007669"/>
    <property type="project" value="UniProtKB-ARBA"/>
</dbReference>
<dbReference type="InterPro" id="IPR008949">
    <property type="entry name" value="Isoprenoid_synthase_dom_sf"/>
</dbReference>
<dbReference type="GO" id="GO:0005737">
    <property type="term" value="C:cytoplasm"/>
    <property type="evidence" value="ECO:0007669"/>
    <property type="project" value="UniProtKB-ARBA"/>
</dbReference>
<accession>A0A4R7NNS8</accession>
<dbReference type="EMBL" id="SOBR01000004">
    <property type="protein sequence ID" value="TDU22091.1"/>
    <property type="molecule type" value="Genomic_DNA"/>
</dbReference>
<evidence type="ECO:0000256" key="4">
    <source>
        <dbReference type="ARBA" id="ARBA00022723"/>
    </source>
</evidence>
<name>A0A4R7NNS8_9GAMM</name>
<dbReference type="Proteomes" id="UP000295380">
    <property type="component" value="Unassembled WGS sequence"/>
</dbReference>
<dbReference type="AlphaFoldDB" id="A0A4R7NNS8"/>
<evidence type="ECO:0000256" key="6">
    <source>
        <dbReference type="ARBA" id="ARBA00023229"/>
    </source>
</evidence>
<keyword evidence="9" id="KW-1185">Reference proteome</keyword>
<evidence type="ECO:0000256" key="7">
    <source>
        <dbReference type="RuleBase" id="RU004466"/>
    </source>
</evidence>
<dbReference type="InterPro" id="IPR033749">
    <property type="entry name" value="Polyprenyl_synt_CS"/>
</dbReference>
<sequence length="301" mass="31546">MPGRPMVSVEPLAERDIITTARTRTEQVLAQIFDRAPVAGELDAAMRYGVLGGGKRLRPVLVYAAGRALSAEDGVLDAPAAAIELIHAYSLIHDDLPAMDDDDMRRGRPTVHRVYNEAMAILTGDALQSLAFEVLAEARPPRLGAMVRVLANASGREGMAAGQALDLSAVGGRLDVDALATMHGYKTGALIRAAVRLGALAAVDEDDPRVAALDAYATAIGLAFQIQDDILDVAGDAATLGKATGADAARAKPTYPALLGLEGARAKAHGLLDEALDALVPLGEQAFPLADLARHMIDRDH</sequence>
<dbReference type="SUPFAM" id="SSF48576">
    <property type="entry name" value="Terpenoid synthases"/>
    <property type="match status" value="1"/>
</dbReference>
<dbReference type="PANTHER" id="PTHR43281:SF1">
    <property type="entry name" value="FARNESYL DIPHOSPHATE SYNTHASE"/>
    <property type="match status" value="1"/>
</dbReference>
<dbReference type="SFLD" id="SFLDS00005">
    <property type="entry name" value="Isoprenoid_Synthase_Type_I"/>
    <property type="match status" value="1"/>
</dbReference>
<dbReference type="FunFam" id="1.10.600.10:FF:000001">
    <property type="entry name" value="Geranylgeranyl diphosphate synthase"/>
    <property type="match status" value="1"/>
</dbReference>
<dbReference type="InterPro" id="IPR000092">
    <property type="entry name" value="Polyprenyl_synt"/>
</dbReference>
<keyword evidence="3 7" id="KW-0808">Transferase</keyword>
<evidence type="ECO:0000256" key="5">
    <source>
        <dbReference type="ARBA" id="ARBA00022842"/>
    </source>
</evidence>
<organism evidence="8 9">
    <name type="scientific">Chromohalobacter marismortui</name>
    <dbReference type="NCBI Taxonomy" id="42055"/>
    <lineage>
        <taxon>Bacteria</taxon>
        <taxon>Pseudomonadati</taxon>
        <taxon>Pseudomonadota</taxon>
        <taxon>Gammaproteobacteria</taxon>
        <taxon>Oceanospirillales</taxon>
        <taxon>Halomonadaceae</taxon>
        <taxon>Chromohalobacter</taxon>
    </lineage>
</organism>
<dbReference type="GO" id="GO:0046872">
    <property type="term" value="F:metal ion binding"/>
    <property type="evidence" value="ECO:0007669"/>
    <property type="project" value="UniProtKB-KW"/>
</dbReference>
<keyword evidence="5" id="KW-0460">Magnesium</keyword>
<dbReference type="SFLD" id="SFLDG01017">
    <property type="entry name" value="Polyprenyl_Transferase_Like"/>
    <property type="match status" value="1"/>
</dbReference>
<gene>
    <name evidence="8" type="ORF">C8E00_104271</name>
</gene>
<dbReference type="PROSITE" id="PS00723">
    <property type="entry name" value="POLYPRENYL_SYNTHASE_1"/>
    <property type="match status" value="1"/>
</dbReference>
<comment type="similarity">
    <text evidence="2 7">Belongs to the FPP/GGPP synthase family.</text>
</comment>
<dbReference type="InterPro" id="IPR053378">
    <property type="entry name" value="Prenyl_diphosphate_synthase"/>
</dbReference>
<dbReference type="GO" id="GO:0008654">
    <property type="term" value="P:phospholipid biosynthetic process"/>
    <property type="evidence" value="ECO:0007669"/>
    <property type="project" value="UniProtKB-ARBA"/>
</dbReference>
<evidence type="ECO:0000256" key="2">
    <source>
        <dbReference type="ARBA" id="ARBA00006706"/>
    </source>
</evidence>
<dbReference type="CDD" id="cd00685">
    <property type="entry name" value="Trans_IPPS_HT"/>
    <property type="match status" value="1"/>
</dbReference>
<dbReference type="PANTHER" id="PTHR43281">
    <property type="entry name" value="FARNESYL DIPHOSPHATE SYNTHASE"/>
    <property type="match status" value="1"/>
</dbReference>
<evidence type="ECO:0000313" key="9">
    <source>
        <dbReference type="Proteomes" id="UP000295380"/>
    </source>
</evidence>
<dbReference type="GO" id="GO:0004659">
    <property type="term" value="F:prenyltransferase activity"/>
    <property type="evidence" value="ECO:0007669"/>
    <property type="project" value="InterPro"/>
</dbReference>
<comment type="caution">
    <text evidence="8">The sequence shown here is derived from an EMBL/GenBank/DDBJ whole genome shotgun (WGS) entry which is preliminary data.</text>
</comment>
<evidence type="ECO:0000256" key="1">
    <source>
        <dbReference type="ARBA" id="ARBA00001946"/>
    </source>
</evidence>
<comment type="cofactor">
    <cofactor evidence="1">
        <name>Mg(2+)</name>
        <dbReference type="ChEBI" id="CHEBI:18420"/>
    </cofactor>
</comment>
<dbReference type="NCBIfam" id="NF007877">
    <property type="entry name" value="PRK10581.1"/>
    <property type="match status" value="1"/>
</dbReference>
<evidence type="ECO:0000256" key="3">
    <source>
        <dbReference type="ARBA" id="ARBA00022679"/>
    </source>
</evidence>
<keyword evidence="4" id="KW-0479">Metal-binding</keyword>
<dbReference type="PROSITE" id="PS00444">
    <property type="entry name" value="POLYPRENYL_SYNTHASE_2"/>
    <property type="match status" value="1"/>
</dbReference>
<keyword evidence="6" id="KW-0414">Isoprene biosynthesis</keyword>
<proteinExistence type="inferred from homology"/>
<dbReference type="Gene3D" id="1.10.600.10">
    <property type="entry name" value="Farnesyl Diphosphate Synthase"/>
    <property type="match status" value="1"/>
</dbReference>
<evidence type="ECO:0000313" key="8">
    <source>
        <dbReference type="EMBL" id="TDU22091.1"/>
    </source>
</evidence>
<dbReference type="Pfam" id="PF00348">
    <property type="entry name" value="polyprenyl_synt"/>
    <property type="match status" value="1"/>
</dbReference>
<reference evidence="8 9" key="1">
    <citation type="submission" date="2019-03" db="EMBL/GenBank/DDBJ databases">
        <title>Genomic Encyclopedia of Type Strains, Phase IV (KMG-IV): sequencing the most valuable type-strain genomes for metagenomic binning, comparative biology and taxonomic classification.</title>
        <authorList>
            <person name="Goeker M."/>
        </authorList>
    </citation>
    <scope>NUCLEOTIDE SEQUENCE [LARGE SCALE GENOMIC DNA]</scope>
    <source>
        <strain evidence="8 9">DSM 6770</strain>
    </source>
</reference>
<protein>
    <submittedName>
        <fullName evidence="8">Farnesyl-diphosphate synthase</fullName>
    </submittedName>
</protein>
<dbReference type="NCBIfam" id="NF045485">
    <property type="entry name" value="FPPsyn"/>
    <property type="match status" value="1"/>
</dbReference>